<evidence type="ECO:0000259" key="6">
    <source>
        <dbReference type="SMART" id="SM00363"/>
    </source>
</evidence>
<keyword evidence="4 7" id="KW-0413">Isomerase</keyword>
<dbReference type="PANTHER" id="PTHR47683">
    <property type="entry name" value="PSEUDOURIDINE SYNTHASE FAMILY PROTEIN-RELATED"/>
    <property type="match status" value="1"/>
</dbReference>
<accession>A0A1J5S789</accession>
<feature type="domain" description="RNA-binding S4" evidence="6">
    <location>
        <begin position="37"/>
        <end position="96"/>
    </location>
</feature>
<dbReference type="Gene3D" id="3.30.70.580">
    <property type="entry name" value="Pseudouridine synthase I, catalytic domain, N-terminal subdomain"/>
    <property type="match status" value="1"/>
</dbReference>
<feature type="region of interest" description="Disordered" evidence="5">
    <location>
        <begin position="288"/>
        <end position="374"/>
    </location>
</feature>
<feature type="compositionally biased region" description="Polar residues" evidence="5">
    <location>
        <begin position="355"/>
        <end position="364"/>
    </location>
</feature>
<dbReference type="GO" id="GO:0006364">
    <property type="term" value="P:rRNA processing"/>
    <property type="evidence" value="ECO:0007669"/>
    <property type="project" value="UniProtKB-KW"/>
</dbReference>
<dbReference type="GO" id="GO:0001522">
    <property type="term" value="P:pseudouridine synthesis"/>
    <property type="evidence" value="ECO:0007669"/>
    <property type="project" value="InterPro"/>
</dbReference>
<dbReference type="EC" id="5.4.99.22" evidence="7"/>
<dbReference type="CDD" id="cd00165">
    <property type="entry name" value="S4"/>
    <property type="match status" value="1"/>
</dbReference>
<dbReference type="GO" id="GO:0005829">
    <property type="term" value="C:cytosol"/>
    <property type="evidence" value="ECO:0007669"/>
    <property type="project" value="UniProtKB-ARBA"/>
</dbReference>
<name>A0A1J5S789_9ZZZZ</name>
<dbReference type="InterPro" id="IPR020094">
    <property type="entry name" value="TruA/RsuA/RluB/E/F_N"/>
</dbReference>
<evidence type="ECO:0000256" key="1">
    <source>
        <dbReference type="ARBA" id="ARBA00008348"/>
    </source>
</evidence>
<protein>
    <submittedName>
        <fullName evidence="7">Ribosomal large subunit pseudouridine synthase B</fullName>
        <ecNumber evidence="7">5.4.99.22</ecNumber>
    </submittedName>
</protein>
<evidence type="ECO:0000256" key="5">
    <source>
        <dbReference type="SAM" id="MobiDB-lite"/>
    </source>
</evidence>
<evidence type="ECO:0000256" key="2">
    <source>
        <dbReference type="ARBA" id="ARBA00022552"/>
    </source>
</evidence>
<dbReference type="InterPro" id="IPR036986">
    <property type="entry name" value="S4_RNA-bd_sf"/>
</dbReference>
<dbReference type="NCBIfam" id="TIGR00093">
    <property type="entry name" value="pseudouridine synthase"/>
    <property type="match status" value="1"/>
</dbReference>
<comment type="caution">
    <text evidence="7">The sequence shown here is derived from an EMBL/GenBank/DDBJ whole genome shotgun (WGS) entry which is preliminary data.</text>
</comment>
<dbReference type="GO" id="GO:0003723">
    <property type="term" value="F:RNA binding"/>
    <property type="evidence" value="ECO:0007669"/>
    <property type="project" value="UniProtKB-KW"/>
</dbReference>
<dbReference type="InterPro" id="IPR002942">
    <property type="entry name" value="S4_RNA-bd"/>
</dbReference>
<dbReference type="InterPro" id="IPR018496">
    <property type="entry name" value="PsdUridine_synth_RsuA/RluB_CS"/>
</dbReference>
<dbReference type="GO" id="GO:0160139">
    <property type="term" value="F:23S rRNA pseudouridine(2605) synthase activity"/>
    <property type="evidence" value="ECO:0007669"/>
    <property type="project" value="UniProtKB-EC"/>
</dbReference>
<evidence type="ECO:0000256" key="3">
    <source>
        <dbReference type="ARBA" id="ARBA00022884"/>
    </source>
</evidence>
<sequence length="374" mass="42294">MARPFKQQRDPQRTVRRPTTNFTKLAVDPNAPPEPTQRLHKLLALAGLGSRRDMEELIVSGRVTVNGTQAVVGQGVTQHDIVRLDSRPLRLPFEAELPQVLIYHKPEGEIVSQDDPEGRASVFDKLPKVKHGKWIAIGRLDMNTSGLLIFTTSGDLANRFMHPRYEVEREYAVRIFGELTEGQMTQLKEGIELEDGPANFDSITAQGGEGANHWYQVILREGRNREVRRLFEAFQLPVSRLMRVRFGPVNLPPRVKRGQMLKLEQKEVVGLLEWADLAVPSAPLKQLSQREKDKSTAVFTPKVRKQRISALDRQPRDATADGETRPYRGKTDATRNSAAKKSAPRKPVNRRVRQTSDLSAPQMQKKSDRNRGRG</sequence>
<proteinExistence type="inferred from homology"/>
<organism evidence="7">
    <name type="scientific">mine drainage metagenome</name>
    <dbReference type="NCBI Taxonomy" id="410659"/>
    <lineage>
        <taxon>unclassified sequences</taxon>
        <taxon>metagenomes</taxon>
        <taxon>ecological metagenomes</taxon>
    </lineage>
</organism>
<gene>
    <name evidence="7" type="primary">rluB_11</name>
    <name evidence="7" type="ORF">GALL_179220</name>
</gene>
<feature type="compositionally biased region" description="Basic residues" evidence="5">
    <location>
        <begin position="342"/>
        <end position="353"/>
    </location>
</feature>
<comment type="similarity">
    <text evidence="1">Belongs to the pseudouridine synthase RsuA family.</text>
</comment>
<dbReference type="SUPFAM" id="SSF55120">
    <property type="entry name" value="Pseudouridine synthase"/>
    <property type="match status" value="1"/>
</dbReference>
<dbReference type="Pfam" id="PF00849">
    <property type="entry name" value="PseudoU_synth_2"/>
    <property type="match status" value="1"/>
</dbReference>
<feature type="region of interest" description="Disordered" evidence="5">
    <location>
        <begin position="1"/>
        <end position="20"/>
    </location>
</feature>
<dbReference type="SUPFAM" id="SSF55174">
    <property type="entry name" value="Alpha-L RNA-binding motif"/>
    <property type="match status" value="1"/>
</dbReference>
<dbReference type="PROSITE" id="PS01149">
    <property type="entry name" value="PSI_RSU"/>
    <property type="match status" value="1"/>
</dbReference>
<evidence type="ECO:0000256" key="4">
    <source>
        <dbReference type="ARBA" id="ARBA00023235"/>
    </source>
</evidence>
<dbReference type="PROSITE" id="PS50889">
    <property type="entry name" value="S4"/>
    <property type="match status" value="1"/>
</dbReference>
<dbReference type="CDD" id="cd02556">
    <property type="entry name" value="PseudoU_synth_RluB"/>
    <property type="match status" value="1"/>
</dbReference>
<dbReference type="AlphaFoldDB" id="A0A1J5S789"/>
<dbReference type="FunFam" id="3.30.70.580:FF:000009">
    <property type="entry name" value="Pseudouridine synthase"/>
    <property type="match status" value="1"/>
</dbReference>
<dbReference type="InterPro" id="IPR000748">
    <property type="entry name" value="PsdUridine_synth_RsuA/RluB/E/F"/>
</dbReference>
<dbReference type="InterPro" id="IPR006145">
    <property type="entry name" value="PsdUridine_synth_RsuA/RluA"/>
</dbReference>
<dbReference type="Pfam" id="PF01479">
    <property type="entry name" value="S4"/>
    <property type="match status" value="1"/>
</dbReference>
<dbReference type="InterPro" id="IPR042092">
    <property type="entry name" value="PsdUridine_s_RsuA/RluB/E/F_cat"/>
</dbReference>
<dbReference type="SMART" id="SM00363">
    <property type="entry name" value="S4"/>
    <property type="match status" value="1"/>
</dbReference>
<dbReference type="Gene3D" id="3.30.70.1560">
    <property type="entry name" value="Alpha-L RNA-binding motif"/>
    <property type="match status" value="1"/>
</dbReference>
<feature type="compositionally biased region" description="Basic and acidic residues" evidence="5">
    <location>
        <begin position="365"/>
        <end position="374"/>
    </location>
</feature>
<dbReference type="Gene3D" id="3.10.290.10">
    <property type="entry name" value="RNA-binding S4 domain"/>
    <property type="match status" value="1"/>
</dbReference>
<evidence type="ECO:0000313" key="7">
    <source>
        <dbReference type="EMBL" id="OIR00101.1"/>
    </source>
</evidence>
<reference evidence="7" key="1">
    <citation type="submission" date="2016-10" db="EMBL/GenBank/DDBJ databases">
        <title>Sequence of Gallionella enrichment culture.</title>
        <authorList>
            <person name="Poehlein A."/>
            <person name="Muehling M."/>
            <person name="Daniel R."/>
        </authorList>
    </citation>
    <scope>NUCLEOTIDE SEQUENCE</scope>
</reference>
<keyword evidence="3" id="KW-0694">RNA-binding</keyword>
<dbReference type="InterPro" id="IPR050343">
    <property type="entry name" value="RsuA_PseudoU_synthase"/>
</dbReference>
<dbReference type="InterPro" id="IPR020103">
    <property type="entry name" value="PsdUridine_synth_cat_dom_sf"/>
</dbReference>
<dbReference type="EMBL" id="MLJW01000099">
    <property type="protein sequence ID" value="OIR00101.1"/>
    <property type="molecule type" value="Genomic_DNA"/>
</dbReference>
<feature type="compositionally biased region" description="Basic and acidic residues" evidence="5">
    <location>
        <begin position="313"/>
        <end position="333"/>
    </location>
</feature>
<dbReference type="FunFam" id="3.30.70.1560:FF:000001">
    <property type="entry name" value="Pseudouridine synthase"/>
    <property type="match status" value="1"/>
</dbReference>
<dbReference type="PANTHER" id="PTHR47683:SF3">
    <property type="entry name" value="RIBOSOMAL LARGE SUBUNIT PSEUDOURIDINE SYNTHASE B"/>
    <property type="match status" value="1"/>
</dbReference>
<keyword evidence="2" id="KW-0698">rRNA processing</keyword>